<evidence type="ECO:0000313" key="3">
    <source>
        <dbReference type="Proteomes" id="UP000054047"/>
    </source>
</evidence>
<dbReference type="AlphaFoldDB" id="A0A0C2HCH5"/>
<dbReference type="InterPro" id="IPR014044">
    <property type="entry name" value="CAP_dom"/>
</dbReference>
<dbReference type="Gene3D" id="3.40.33.10">
    <property type="entry name" value="CAP"/>
    <property type="match status" value="1"/>
</dbReference>
<dbReference type="Proteomes" id="UP000054047">
    <property type="component" value="Unassembled WGS sequence"/>
</dbReference>
<protein>
    <submittedName>
        <fullName evidence="2">SCP-like protein</fullName>
    </submittedName>
</protein>
<dbReference type="EMBL" id="KN726770">
    <property type="protein sequence ID" value="KIH67256.1"/>
    <property type="molecule type" value="Genomic_DNA"/>
</dbReference>
<evidence type="ECO:0000259" key="1">
    <source>
        <dbReference type="SMART" id="SM00198"/>
    </source>
</evidence>
<dbReference type="SMART" id="SM00198">
    <property type="entry name" value="SCP"/>
    <property type="match status" value="1"/>
</dbReference>
<dbReference type="InterPro" id="IPR035940">
    <property type="entry name" value="CAP_sf"/>
</dbReference>
<dbReference type="CDD" id="cd05380">
    <property type="entry name" value="CAP_euk"/>
    <property type="match status" value="1"/>
</dbReference>
<dbReference type="Pfam" id="PF00188">
    <property type="entry name" value="CAP"/>
    <property type="match status" value="1"/>
</dbReference>
<organism evidence="2 3">
    <name type="scientific">Ancylostoma duodenale</name>
    <dbReference type="NCBI Taxonomy" id="51022"/>
    <lineage>
        <taxon>Eukaryota</taxon>
        <taxon>Metazoa</taxon>
        <taxon>Ecdysozoa</taxon>
        <taxon>Nematoda</taxon>
        <taxon>Chromadorea</taxon>
        <taxon>Rhabditida</taxon>
        <taxon>Rhabditina</taxon>
        <taxon>Rhabditomorpha</taxon>
        <taxon>Strongyloidea</taxon>
        <taxon>Ancylostomatidae</taxon>
        <taxon>Ancylostomatinae</taxon>
        <taxon>Ancylostoma</taxon>
    </lineage>
</organism>
<evidence type="ECO:0000313" key="2">
    <source>
        <dbReference type="EMBL" id="KIH67256.1"/>
    </source>
</evidence>
<dbReference type="OrthoDB" id="5868561at2759"/>
<keyword evidence="3" id="KW-1185">Reference proteome</keyword>
<accession>A0A0C2HCH5</accession>
<sequence length="255" mass="27477">MVGGHGVTFTFPSNGDGHSFCAFNCKNTLITDEWREAILVLHNKNRRTLANGEQQGKTGTLPKAAKMNQLQWDCATEEVAQTQAANCGSSAPVPPTNYGTVVIKAKISGDCDPTTLAKTAIRNVWKEGAKKQTGATGNAYVAGNSKFNMMAYQETDGVGCSYQRCSGELYIVCFYNKDPAQVKPAPADLYATAATTCADCPQVNGVSTCVDALCQKELTRELLTEKFYKGRCYASGSILVHEHERVVEKAINAAI</sequence>
<reference evidence="2 3" key="1">
    <citation type="submission" date="2013-12" db="EMBL/GenBank/DDBJ databases">
        <title>Draft genome of the parsitic nematode Ancylostoma duodenale.</title>
        <authorList>
            <person name="Mitreva M."/>
        </authorList>
    </citation>
    <scope>NUCLEOTIDE SEQUENCE [LARGE SCALE GENOMIC DNA]</scope>
    <source>
        <strain evidence="2 3">Zhejiang</strain>
    </source>
</reference>
<feature type="domain" description="SCP" evidence="1">
    <location>
        <begin position="33"/>
        <end position="179"/>
    </location>
</feature>
<name>A0A0C2HCH5_9BILA</name>
<gene>
    <name evidence="2" type="ORF">ANCDUO_02417</name>
</gene>
<dbReference type="SUPFAM" id="SSF55797">
    <property type="entry name" value="PR-1-like"/>
    <property type="match status" value="1"/>
</dbReference>
<proteinExistence type="predicted"/>